<gene>
    <name evidence="2" type="ORF">C7B81_09220</name>
</gene>
<evidence type="ECO:0000313" key="2">
    <source>
        <dbReference type="EMBL" id="PSB37670.1"/>
    </source>
</evidence>
<dbReference type="PANTHER" id="PTHR31272:SF6">
    <property type="entry name" value="CYTOCHROME C-TYPE BIOGENESIS CCDA-LIKE CHLOROPLASTIC PROTEIN"/>
    <property type="match status" value="1"/>
</dbReference>
<dbReference type="InterPro" id="IPR051790">
    <property type="entry name" value="Cytochrome_c-biogenesis_DsbD"/>
</dbReference>
<dbReference type="EMBL" id="PVWP01000005">
    <property type="protein sequence ID" value="PSB37670.1"/>
    <property type="molecule type" value="Genomic_DNA"/>
</dbReference>
<keyword evidence="1" id="KW-1133">Transmembrane helix</keyword>
<keyword evidence="3" id="KW-1185">Reference proteome</keyword>
<feature type="transmembrane region" description="Helical" evidence="1">
    <location>
        <begin position="62"/>
        <end position="87"/>
    </location>
</feature>
<accession>A0ABX5FA24</accession>
<feature type="transmembrane region" description="Helical" evidence="1">
    <location>
        <begin position="207"/>
        <end position="231"/>
    </location>
</feature>
<reference evidence="2 3" key="2">
    <citation type="submission" date="2018-03" db="EMBL/GenBank/DDBJ databases">
        <title>The ancient ancestry and fast evolution of plastids.</title>
        <authorList>
            <person name="Moore K.R."/>
            <person name="Magnabosco C."/>
            <person name="Momper L."/>
            <person name="Gold D.A."/>
            <person name="Bosak T."/>
            <person name="Fournier G.P."/>
        </authorList>
    </citation>
    <scope>NUCLEOTIDE SEQUENCE [LARGE SCALE GENOMIC DNA]</scope>
    <source>
        <strain evidence="2 3">CCALA 015</strain>
    </source>
</reference>
<evidence type="ECO:0000256" key="1">
    <source>
        <dbReference type="SAM" id="Phobius"/>
    </source>
</evidence>
<proteinExistence type="predicted"/>
<dbReference type="PANTHER" id="PTHR31272">
    <property type="entry name" value="CYTOCHROME C-TYPE BIOGENESIS PROTEIN HI_1454-RELATED"/>
    <property type="match status" value="1"/>
</dbReference>
<reference evidence="2 3" key="1">
    <citation type="submission" date="2018-02" db="EMBL/GenBank/DDBJ databases">
        <authorList>
            <person name="Moore K."/>
            <person name="Momper L."/>
        </authorList>
    </citation>
    <scope>NUCLEOTIDE SEQUENCE [LARGE SCALE GENOMIC DNA]</scope>
    <source>
        <strain evidence="2 3">CCALA 015</strain>
    </source>
</reference>
<protein>
    <submittedName>
        <fullName evidence="2">Cytochrome C biogenesis protein CcdA</fullName>
    </submittedName>
</protein>
<evidence type="ECO:0000313" key="3">
    <source>
        <dbReference type="Proteomes" id="UP000238218"/>
    </source>
</evidence>
<sequence>MIRSPLNRTGPALLVVLAAASLAAALALEGLPRIGGHLDQAILAASQAYAERFEARPSPPPLLVPMAAFLGGLLASVSPCVLAMLPLNLGYIGTLGPLSRGQAVVRVAGFVAGTVLVLSLFGLVASFASAVVVDHRGPVHLGVGLVILLMGLHLGGWLPLRLPRLPALPPSGGPFLVGMGFALVSSPCASPVLFSVLAAAAGTGSGLLSVVTMVSYALGYTALIAATSLWAGLMGASRKLLRHGATLTRLSALVLLAAGGFYVLQGLIWSWRNG</sequence>
<comment type="caution">
    <text evidence="2">The sequence shown here is derived from an EMBL/GenBank/DDBJ whole genome shotgun (WGS) entry which is preliminary data.</text>
</comment>
<name>A0ABX5FA24_9CHRO</name>
<feature type="transmembrane region" description="Helical" evidence="1">
    <location>
        <begin position="139"/>
        <end position="160"/>
    </location>
</feature>
<feature type="transmembrane region" description="Helical" evidence="1">
    <location>
        <begin position="107"/>
        <end position="133"/>
    </location>
</feature>
<dbReference type="RefSeq" id="WP_106221039.1">
    <property type="nucleotide sequence ID" value="NZ_PVWP01000005.1"/>
</dbReference>
<dbReference type="Proteomes" id="UP000238218">
    <property type="component" value="Unassembled WGS sequence"/>
</dbReference>
<keyword evidence="1" id="KW-0472">Membrane</keyword>
<keyword evidence="1" id="KW-0812">Transmembrane</keyword>
<feature type="transmembrane region" description="Helical" evidence="1">
    <location>
        <begin position="252"/>
        <end position="271"/>
    </location>
</feature>
<feature type="transmembrane region" description="Helical" evidence="1">
    <location>
        <begin position="172"/>
        <end position="201"/>
    </location>
</feature>
<organism evidence="2 3">
    <name type="scientific">Aphanothece cf. minutissima CCALA 015</name>
    <dbReference type="NCBI Taxonomy" id="2107695"/>
    <lineage>
        <taxon>Bacteria</taxon>
        <taxon>Bacillati</taxon>
        <taxon>Cyanobacteriota</taxon>
        <taxon>Cyanophyceae</taxon>
        <taxon>Oscillatoriophycideae</taxon>
        <taxon>Chroococcales</taxon>
        <taxon>Aphanothecaceae</taxon>
        <taxon>Aphanothece</taxon>
    </lineage>
</organism>